<feature type="region of interest" description="Disordered" evidence="1">
    <location>
        <begin position="270"/>
        <end position="304"/>
    </location>
</feature>
<gene>
    <name evidence="2" type="ORF">HO173_004064</name>
</gene>
<sequence length="304" mass="34178">MTSNPKEQSSRYTTQIWETPLTLPVSYVSRRGTGRNPSNPAIQSYLQDHEGSRMPQTIAQRSTLPRSQELQASSYHGPPPSDVGTSRLPARSDFTQDDSLPGLTRANSSRPSQSVSDGMGERQMNRALRIMIPDPDGALEPTTLPPLRRPDQGPVLECPFTFLKCFRQFAVSNEREWIQHSLEHFRIIDRRRSSRVDPPKNNSCCFCFQTFQASSGVDSWRDRMDHVKFHHALLGHRLAAARHDFALVEYLWQNGVLSLADYRELKPNAAAASRSTQNIPTPPDSPPGMGAVAVIHPNQRREGR</sequence>
<dbReference type="EMBL" id="JACCJC010000012">
    <property type="protein sequence ID" value="KAF6237863.1"/>
    <property type="molecule type" value="Genomic_DNA"/>
</dbReference>
<feature type="compositionally biased region" description="Polar residues" evidence="1">
    <location>
        <begin position="54"/>
        <end position="74"/>
    </location>
</feature>
<comment type="caution">
    <text evidence="2">The sequence shown here is derived from an EMBL/GenBank/DDBJ whole genome shotgun (WGS) entry which is preliminary data.</text>
</comment>
<dbReference type="AlphaFoldDB" id="A0A8H6L6U7"/>
<keyword evidence="3" id="KW-1185">Reference proteome</keyword>
<dbReference type="Proteomes" id="UP000578531">
    <property type="component" value="Unassembled WGS sequence"/>
</dbReference>
<organism evidence="2 3">
    <name type="scientific">Letharia columbiana</name>
    <dbReference type="NCBI Taxonomy" id="112416"/>
    <lineage>
        <taxon>Eukaryota</taxon>
        <taxon>Fungi</taxon>
        <taxon>Dikarya</taxon>
        <taxon>Ascomycota</taxon>
        <taxon>Pezizomycotina</taxon>
        <taxon>Lecanoromycetes</taxon>
        <taxon>OSLEUM clade</taxon>
        <taxon>Lecanoromycetidae</taxon>
        <taxon>Lecanorales</taxon>
        <taxon>Lecanorineae</taxon>
        <taxon>Parmeliaceae</taxon>
        <taxon>Letharia</taxon>
    </lineage>
</organism>
<proteinExistence type="predicted"/>
<evidence type="ECO:0000313" key="2">
    <source>
        <dbReference type="EMBL" id="KAF6237863.1"/>
    </source>
</evidence>
<dbReference type="OrthoDB" id="409136at2759"/>
<dbReference type="GeneID" id="59285729"/>
<name>A0A8H6L6U7_9LECA</name>
<evidence type="ECO:0000256" key="1">
    <source>
        <dbReference type="SAM" id="MobiDB-lite"/>
    </source>
</evidence>
<accession>A0A8H6L6U7</accession>
<reference evidence="2 3" key="1">
    <citation type="journal article" date="2020" name="Genomics">
        <title>Complete, high-quality genomes from long-read metagenomic sequencing of two wolf lichen thalli reveals enigmatic genome architecture.</title>
        <authorList>
            <person name="McKenzie S.K."/>
            <person name="Walston R.F."/>
            <person name="Allen J.L."/>
        </authorList>
    </citation>
    <scope>NUCLEOTIDE SEQUENCE [LARGE SCALE GENOMIC DNA]</scope>
    <source>
        <strain evidence="2">WasteWater2</strain>
    </source>
</reference>
<evidence type="ECO:0000313" key="3">
    <source>
        <dbReference type="Proteomes" id="UP000578531"/>
    </source>
</evidence>
<feature type="region of interest" description="Disordered" evidence="1">
    <location>
        <begin position="28"/>
        <end position="120"/>
    </location>
</feature>
<dbReference type="RefSeq" id="XP_037167181.1">
    <property type="nucleotide sequence ID" value="XM_037305988.1"/>
</dbReference>
<feature type="compositionally biased region" description="Polar residues" evidence="1">
    <location>
        <begin position="35"/>
        <end position="46"/>
    </location>
</feature>
<feature type="compositionally biased region" description="Polar residues" evidence="1">
    <location>
        <begin position="105"/>
        <end position="116"/>
    </location>
</feature>
<protein>
    <submittedName>
        <fullName evidence="2">Uncharacterized protein</fullName>
    </submittedName>
</protein>